<evidence type="ECO:0000313" key="3">
    <source>
        <dbReference type="Proteomes" id="UP000193719"/>
    </source>
</evidence>
<dbReference type="STRING" id="1754191.A0A1Y1V5P5"/>
<feature type="compositionally biased region" description="Polar residues" evidence="1">
    <location>
        <begin position="7"/>
        <end position="16"/>
    </location>
</feature>
<keyword evidence="3" id="KW-1185">Reference proteome</keyword>
<organism evidence="2 3">
    <name type="scientific">Piromyces finnis</name>
    <dbReference type="NCBI Taxonomy" id="1754191"/>
    <lineage>
        <taxon>Eukaryota</taxon>
        <taxon>Fungi</taxon>
        <taxon>Fungi incertae sedis</taxon>
        <taxon>Chytridiomycota</taxon>
        <taxon>Chytridiomycota incertae sedis</taxon>
        <taxon>Neocallimastigomycetes</taxon>
        <taxon>Neocallimastigales</taxon>
        <taxon>Neocallimastigaceae</taxon>
        <taxon>Piromyces</taxon>
    </lineage>
</organism>
<dbReference type="EMBL" id="MCFH01000029">
    <property type="protein sequence ID" value="ORX47871.1"/>
    <property type="molecule type" value="Genomic_DNA"/>
</dbReference>
<gene>
    <name evidence="2" type="ORF">BCR36DRAFT_85491</name>
</gene>
<feature type="compositionally biased region" description="Basic residues" evidence="1">
    <location>
        <begin position="17"/>
        <end position="28"/>
    </location>
</feature>
<dbReference type="AlphaFoldDB" id="A0A1Y1V5P5"/>
<evidence type="ECO:0000256" key="1">
    <source>
        <dbReference type="SAM" id="MobiDB-lite"/>
    </source>
</evidence>
<protein>
    <submittedName>
        <fullName evidence="2">Uncharacterized protein</fullName>
    </submittedName>
</protein>
<name>A0A1Y1V5P5_9FUNG</name>
<reference evidence="2 3" key="1">
    <citation type="submission" date="2016-08" db="EMBL/GenBank/DDBJ databases">
        <title>Genomes of anaerobic fungi encode conserved fungal cellulosomes for biomass hydrolysis.</title>
        <authorList>
            <consortium name="DOE Joint Genome Institute"/>
            <person name="Haitjema C.H."/>
            <person name="Gilmore S.P."/>
            <person name="Henske J.K."/>
            <person name="Solomon K.V."/>
            <person name="De Groot R."/>
            <person name="Kuo A."/>
            <person name="Mondo S.J."/>
            <person name="Salamov A.A."/>
            <person name="Labutti K."/>
            <person name="Zhao Z."/>
            <person name="Chiniquy J."/>
            <person name="Barry K."/>
            <person name="Brewer H.M."/>
            <person name="Purvine S.O."/>
            <person name="Wright A.T."/>
            <person name="Boxma B."/>
            <person name="Van Alen T."/>
            <person name="Hackstein J.H."/>
            <person name="Baker S.E."/>
            <person name="Grigoriev I.V."/>
            <person name="O'Malley M.A."/>
        </authorList>
    </citation>
    <scope>NUCLEOTIDE SEQUENCE [LARGE SCALE GENOMIC DNA]</scope>
    <source>
        <strain evidence="3">finn</strain>
    </source>
</reference>
<feature type="region of interest" description="Disordered" evidence="1">
    <location>
        <begin position="1"/>
        <end position="37"/>
    </location>
</feature>
<feature type="region of interest" description="Disordered" evidence="1">
    <location>
        <begin position="157"/>
        <end position="201"/>
    </location>
</feature>
<feature type="compositionally biased region" description="Acidic residues" evidence="1">
    <location>
        <begin position="174"/>
        <end position="189"/>
    </location>
</feature>
<proteinExistence type="predicted"/>
<accession>A0A1Y1V5P5</accession>
<sequence>MDDKDNINYNVVTNQTAKKKKKRKKKKNSSKDSERNEAVIAMKNNIRQFWNNLPSSKRKELINIEKDNVLKRLKKAPATNDIDIFYDMYYEELENFLKDDENCRNEFFSTESDKFLKSNGNIHEKDIMPLIEESLLNEQKFKELAKKINKKNYTIDTEEDDDVDDYQNNSLSSDENESELKDIEDEENDNENKEVILIIKK</sequence>
<dbReference type="OrthoDB" id="21629at2759"/>
<comment type="caution">
    <text evidence="2">The sequence shown here is derived from an EMBL/GenBank/DDBJ whole genome shotgun (WGS) entry which is preliminary data.</text>
</comment>
<reference evidence="2 3" key="2">
    <citation type="submission" date="2016-08" db="EMBL/GenBank/DDBJ databases">
        <title>Pervasive Adenine N6-methylation of Active Genes in Fungi.</title>
        <authorList>
            <consortium name="DOE Joint Genome Institute"/>
            <person name="Mondo S.J."/>
            <person name="Dannebaum R.O."/>
            <person name="Kuo R.C."/>
            <person name="Labutti K."/>
            <person name="Haridas S."/>
            <person name="Kuo A."/>
            <person name="Salamov A."/>
            <person name="Ahrendt S.R."/>
            <person name="Lipzen A."/>
            <person name="Sullivan W."/>
            <person name="Andreopoulos W.B."/>
            <person name="Clum A."/>
            <person name="Lindquist E."/>
            <person name="Daum C."/>
            <person name="Ramamoorthy G.K."/>
            <person name="Gryganskyi A."/>
            <person name="Culley D."/>
            <person name="Magnuson J.K."/>
            <person name="James T.Y."/>
            <person name="O'Malley M.A."/>
            <person name="Stajich J.E."/>
            <person name="Spatafora J.W."/>
            <person name="Visel A."/>
            <person name="Grigoriev I.V."/>
        </authorList>
    </citation>
    <scope>NUCLEOTIDE SEQUENCE [LARGE SCALE GENOMIC DNA]</scope>
    <source>
        <strain evidence="3">finn</strain>
    </source>
</reference>
<dbReference type="Proteomes" id="UP000193719">
    <property type="component" value="Unassembled WGS sequence"/>
</dbReference>
<evidence type="ECO:0000313" key="2">
    <source>
        <dbReference type="EMBL" id="ORX47871.1"/>
    </source>
</evidence>